<evidence type="ECO:0000256" key="6">
    <source>
        <dbReference type="RuleBase" id="RU365038"/>
    </source>
</evidence>
<evidence type="ECO:0000259" key="9">
    <source>
        <dbReference type="Pfam" id="PF26052"/>
    </source>
</evidence>
<evidence type="ECO:0000256" key="5">
    <source>
        <dbReference type="ARBA" id="ARBA00023242"/>
    </source>
</evidence>
<accession>A0AAV7JF65</accession>
<dbReference type="PANTHER" id="PTHR23163">
    <property type="entry name" value="RING FINGER PROTEIN-RELATED"/>
    <property type="match status" value="1"/>
</dbReference>
<dbReference type="EC" id="2.3.2.27" evidence="6"/>
<name>A0AAV7JF65_9METZ</name>
<proteinExistence type="inferred from homology"/>
<feature type="region of interest" description="Disordered" evidence="8">
    <location>
        <begin position="325"/>
        <end position="346"/>
    </location>
</feature>
<keyword evidence="6 7" id="KW-0175">Coiled coil</keyword>
<evidence type="ECO:0000256" key="2">
    <source>
        <dbReference type="ARBA" id="ARBA00022723"/>
    </source>
</evidence>
<feature type="coiled-coil region" evidence="7">
    <location>
        <begin position="453"/>
        <end position="608"/>
    </location>
</feature>
<keyword evidence="6" id="KW-0833">Ubl conjugation pathway</keyword>
<keyword evidence="6" id="KW-0808">Transferase</keyword>
<evidence type="ECO:0000256" key="1">
    <source>
        <dbReference type="ARBA" id="ARBA00004123"/>
    </source>
</evidence>
<dbReference type="GO" id="GO:0006325">
    <property type="term" value="P:chromatin organization"/>
    <property type="evidence" value="ECO:0007669"/>
    <property type="project" value="UniProtKB-KW"/>
</dbReference>
<evidence type="ECO:0000313" key="10">
    <source>
        <dbReference type="EMBL" id="KAI6647462.1"/>
    </source>
</evidence>
<dbReference type="InterPro" id="IPR058642">
    <property type="entry name" value="BRE1A/B-like_dom"/>
</dbReference>
<keyword evidence="4 6" id="KW-0862">Zinc</keyword>
<gene>
    <name evidence="10" type="ORF">LOD99_12458</name>
</gene>
<dbReference type="GO" id="GO:0008270">
    <property type="term" value="F:zinc ion binding"/>
    <property type="evidence" value="ECO:0007669"/>
    <property type="project" value="UniProtKB-KW"/>
</dbReference>
<keyword evidence="6" id="KW-0156">Chromatin regulator</keyword>
<dbReference type="AlphaFoldDB" id="A0AAV7JF65"/>
<keyword evidence="3 6" id="KW-0863">Zinc-finger</keyword>
<reference evidence="10 11" key="1">
    <citation type="journal article" date="2023" name="BMC Biol.">
        <title>The compact genome of the sponge Oopsacas minuta (Hexactinellida) is lacking key metazoan core genes.</title>
        <authorList>
            <person name="Santini S."/>
            <person name="Schenkelaars Q."/>
            <person name="Jourda C."/>
            <person name="Duchesne M."/>
            <person name="Belahbib H."/>
            <person name="Rocher C."/>
            <person name="Selva M."/>
            <person name="Riesgo A."/>
            <person name="Vervoort M."/>
            <person name="Leys S.P."/>
            <person name="Kodjabachian L."/>
            <person name="Le Bivic A."/>
            <person name="Borchiellini C."/>
            <person name="Claverie J.M."/>
            <person name="Renard E."/>
        </authorList>
    </citation>
    <scope>NUCLEOTIDE SEQUENCE [LARGE SCALE GENOMIC DNA]</scope>
    <source>
        <strain evidence="10">SPO-2</strain>
    </source>
</reference>
<comment type="catalytic activity">
    <reaction evidence="6">
        <text>S-ubiquitinyl-[E2 ubiquitin-conjugating enzyme]-L-cysteine + [acceptor protein]-L-lysine = [E2 ubiquitin-conjugating enzyme]-L-cysteine + N(6)-ubiquitinyl-[acceptor protein]-L-lysine.</text>
        <dbReference type="EC" id="2.3.2.27"/>
    </reaction>
</comment>
<comment type="subcellular location">
    <subcellularLocation>
        <location evidence="1 6">Nucleus</location>
    </subcellularLocation>
</comment>
<comment type="pathway">
    <text evidence="6">Protein modification; protein ubiquitination.</text>
</comment>
<feature type="coiled-coil region" evidence="7">
    <location>
        <begin position="648"/>
        <end position="773"/>
    </location>
</feature>
<comment type="similarity">
    <text evidence="6">Belongs to the BRE1 family.</text>
</comment>
<keyword evidence="11" id="KW-1185">Reference proteome</keyword>
<evidence type="ECO:0000256" key="8">
    <source>
        <dbReference type="SAM" id="MobiDB-lite"/>
    </source>
</evidence>
<evidence type="ECO:0000256" key="4">
    <source>
        <dbReference type="ARBA" id="ARBA00022833"/>
    </source>
</evidence>
<dbReference type="GO" id="GO:0005634">
    <property type="term" value="C:nucleus"/>
    <property type="evidence" value="ECO:0007669"/>
    <property type="project" value="UniProtKB-SubCell"/>
</dbReference>
<organism evidence="10 11">
    <name type="scientific">Oopsacas minuta</name>
    <dbReference type="NCBI Taxonomy" id="111878"/>
    <lineage>
        <taxon>Eukaryota</taxon>
        <taxon>Metazoa</taxon>
        <taxon>Porifera</taxon>
        <taxon>Hexactinellida</taxon>
        <taxon>Hexasterophora</taxon>
        <taxon>Lyssacinosida</taxon>
        <taxon>Leucopsacidae</taxon>
        <taxon>Oopsacas</taxon>
    </lineage>
</organism>
<dbReference type="Proteomes" id="UP001165289">
    <property type="component" value="Unassembled WGS sequence"/>
</dbReference>
<dbReference type="InterPro" id="IPR013083">
    <property type="entry name" value="Znf_RING/FYVE/PHD"/>
</dbReference>
<feature type="domain" description="BRE1A/B-like" evidence="9">
    <location>
        <begin position="390"/>
        <end position="535"/>
    </location>
</feature>
<evidence type="ECO:0000313" key="11">
    <source>
        <dbReference type="Proteomes" id="UP001165289"/>
    </source>
</evidence>
<dbReference type="Gene3D" id="3.30.40.10">
    <property type="entry name" value="Zinc/RING finger domain, C3HC4 (zinc finger)"/>
    <property type="match status" value="1"/>
</dbReference>
<dbReference type="Pfam" id="PF26052">
    <property type="entry name" value="BRE1B"/>
    <property type="match status" value="1"/>
</dbReference>
<keyword evidence="5 6" id="KW-0539">Nucleus</keyword>
<dbReference type="EMBL" id="JAKMXF010000343">
    <property type="protein sequence ID" value="KAI6647462.1"/>
    <property type="molecule type" value="Genomic_DNA"/>
</dbReference>
<sequence length="934" mass="109319">MASNDLLAGIKRCHPVDSRSLTSPQDSHTPTSSTGCIPPIKKLHLSTTFGISNVTSEADLDKKTLLVQNQMLMQRIREYSYREEEFQRDRLRIIDNREKYDHNYNYIKSVWQTLNSDLNSILYKFTVSNPLPLVNSTSQEDITSEYDNESYITANIFSISNQESNYFRSNVGHSYENIEEGLCHISRISRELVEKLVSTFNRQREHSQAIFRQLSESSRLMNFDSILGEELIKLQQENNRLLTQIQSLYNDASYAEEKSLNLEHQHNNLTDQLLETREFSENYRFELDRAISKICKLEHRLGILLSKHTQERDIDLDYSISLRKDSTSTPTSHSTTTDETSAKKEDQEDFRYLADSRLRETDELVKMLTETKAELERKKLEGKKLQDWEIKQSPTFKSLQTQYTLVCSANIHLKNQCEEHRKVLLTCKQQNSTLLNELLTKQARIKMEALDGISRLEQEIALSRRDCDSLRLDYEGRTSSCEQALVSNRELDATITSLRNNLHQVKQDLNRYRKQSAESQNLADRLQEEKTNEREEFDFLSSCNVKEISELKDSVRELGNKLRDLEEEEGEVKDIRKFGPASEIFELKHQIDDKNKELSKKREDYDQRLHIRTHTLKEEISYLRQQLQGRKQEQELFMKEMEVTGQAYEDEQERVSKLLKQIKEKDDANFKLMSERIKANQVQKRIFEEREMIQKEAKSLERELQSSRDLNQQLIDRDRKFELAVNGLEKELELKDQLVDNYKKKSLESTQYLQDTKFKLDEALRQMKEVEKILLSKTVEYDDEFQRCRRMKEELTIQSKKVDKQKKHQQYHAVTDEILMEEVKTYKAELTCPCCSQRKKDHILTKCFHVFCGDTNENIAVHSSDYLVHITLPRDGNAVTPISSVSDIRIPRNISKGPKEKPTQPDRFLTIFPSTSIGGKKVYLILAGCSFMNG</sequence>
<dbReference type="PANTHER" id="PTHR23163:SF0">
    <property type="entry name" value="E3 UBIQUITIN-PROTEIN LIGASE BRE1"/>
    <property type="match status" value="1"/>
</dbReference>
<evidence type="ECO:0000256" key="7">
    <source>
        <dbReference type="SAM" id="Coils"/>
    </source>
</evidence>
<dbReference type="GO" id="GO:0016567">
    <property type="term" value="P:protein ubiquitination"/>
    <property type="evidence" value="ECO:0007669"/>
    <property type="project" value="UniProtKB-UniRule"/>
</dbReference>
<protein>
    <recommendedName>
        <fullName evidence="6">E3 ubiquitin protein ligase</fullName>
        <ecNumber evidence="6">2.3.2.27</ecNumber>
    </recommendedName>
</protein>
<dbReference type="InterPro" id="IPR013956">
    <property type="entry name" value="E3_ubiquit_lig_Bre1"/>
</dbReference>
<dbReference type="GO" id="GO:0061630">
    <property type="term" value="F:ubiquitin protein ligase activity"/>
    <property type="evidence" value="ECO:0007669"/>
    <property type="project" value="UniProtKB-EC"/>
</dbReference>
<feature type="compositionally biased region" description="Low complexity" evidence="8">
    <location>
        <begin position="327"/>
        <end position="339"/>
    </location>
</feature>
<comment type="caution">
    <text evidence="10">The sequence shown here is derived from an EMBL/GenBank/DDBJ whole genome shotgun (WGS) entry which is preliminary data.</text>
</comment>
<keyword evidence="2 6" id="KW-0479">Metal-binding</keyword>
<dbReference type="GO" id="GO:0033503">
    <property type="term" value="C:HULC complex"/>
    <property type="evidence" value="ECO:0007669"/>
    <property type="project" value="TreeGrafter"/>
</dbReference>
<evidence type="ECO:0000256" key="3">
    <source>
        <dbReference type="ARBA" id="ARBA00022771"/>
    </source>
</evidence>